<dbReference type="Proteomes" id="UP000181898">
    <property type="component" value="Chromosome"/>
</dbReference>
<evidence type="ECO:0000313" key="2">
    <source>
        <dbReference type="Proteomes" id="UP000181898"/>
    </source>
</evidence>
<dbReference type="KEGG" id="ten:LPB136_13540"/>
<dbReference type="OrthoDB" id="1397329at2"/>
<name>A0A1L3JMK3_9FLAO</name>
<gene>
    <name evidence="1" type="ORF">LPB136_13540</name>
</gene>
<protein>
    <submittedName>
        <fullName evidence="1">Uncharacterized protein</fullName>
    </submittedName>
</protein>
<proteinExistence type="predicted"/>
<organism evidence="1 2">
    <name type="scientific">Tenacibaculum todarodis</name>
    <dbReference type="NCBI Taxonomy" id="1850252"/>
    <lineage>
        <taxon>Bacteria</taxon>
        <taxon>Pseudomonadati</taxon>
        <taxon>Bacteroidota</taxon>
        <taxon>Flavobacteriia</taxon>
        <taxon>Flavobacteriales</taxon>
        <taxon>Flavobacteriaceae</taxon>
        <taxon>Tenacibaculum</taxon>
    </lineage>
</organism>
<evidence type="ECO:0000313" key="1">
    <source>
        <dbReference type="EMBL" id="APG66333.1"/>
    </source>
</evidence>
<sequence length="628" mass="74442">MNHIIKKNAKIAWEKGDKHKAYTIAWELPIEEFYLWITKNKKGIVLSKEFFSDFLILLNPNWINKPNSNLLIEYYFSKRWFAESFEGLLLNNVSEVYLNGVKKSFSFLDLERLIFLENLKFLPQNLKVELSYWQFWYQQHNDYWNPVIQYFENNKSSGLDILINLIVAFEKRFFETKSQLDMQYAGEVLSVLIAYIQHLNILDFSITPEKDDIFKKYYSFLNSNRQECLFDLGNKYIQVRENIIRYALEDGLEMKEMSLGEFYFIENEEYNKKWEKDGERYILNENYYYSRGDEYFSVLESEGKIEYANNHAKEENRNTKAKRFGIELAVKDLGLLDKDMPEGRPKIKNVISFLNTHARNVYERIEKPLFALKDFSFQMTYQEAVNYRLLQTKKIMEPIFAYNIVSLSDMSDRFGDSITIKQMNCLTNDFSFKWSSKTFDPFNLFLSLWQKPFIKLGQLVISPISIISAFTGLYAITESILKNYKPNEGNIIEKILHNNLTRNDGVWKSETNWQECNGDSNGDADVILEDNEYIVLMQLKRTSQKTDLRQLASQVPQDRKAISQLKKAHEHIVNKGEKRKIKLWYVTTAMEKIGVEEQNVRRVNYQELLQLQKMYFSSLAELINRIEK</sequence>
<keyword evidence="2" id="KW-1185">Reference proteome</keyword>
<dbReference type="RefSeq" id="WP_072556847.1">
    <property type="nucleotide sequence ID" value="NZ_CP018155.1"/>
</dbReference>
<dbReference type="AlphaFoldDB" id="A0A1L3JMK3"/>
<reference evidence="1 2" key="1">
    <citation type="submission" date="2016-11" db="EMBL/GenBank/DDBJ databases">
        <title>Tenacibaculum sp. LPB0136, isolated from marine environment.</title>
        <authorList>
            <person name="Kim E."/>
            <person name="Yi H."/>
        </authorList>
    </citation>
    <scope>NUCLEOTIDE SEQUENCE [LARGE SCALE GENOMIC DNA]</scope>
    <source>
        <strain evidence="1 2">LPB0136</strain>
    </source>
</reference>
<dbReference type="STRING" id="1850252.LPB136_13540"/>
<accession>A0A1L3JMK3</accession>
<dbReference type="EMBL" id="CP018155">
    <property type="protein sequence ID" value="APG66333.1"/>
    <property type="molecule type" value="Genomic_DNA"/>
</dbReference>